<evidence type="ECO:0000313" key="3">
    <source>
        <dbReference type="Proteomes" id="UP000515163"/>
    </source>
</evidence>
<sequence>MVKRDQEFHTNDEEKVKERTSESKQKRKRKRRRKPRLTGLSKERQTANARERCRMRSISDALLHLRGHLPSTVVPKNQKLSKIQTLRLAIGYISDLWQDVQNNDGRVRVLDNISEISGQEEVKEVPTQKTTSSGRIDSVKDCPVSECVYCDSFEYFIE</sequence>
<accession>A0A6P8I024</accession>
<organism evidence="3 4">
    <name type="scientific">Actinia tenebrosa</name>
    <name type="common">Australian red waratah sea anemone</name>
    <dbReference type="NCBI Taxonomy" id="6105"/>
    <lineage>
        <taxon>Eukaryota</taxon>
        <taxon>Metazoa</taxon>
        <taxon>Cnidaria</taxon>
        <taxon>Anthozoa</taxon>
        <taxon>Hexacorallia</taxon>
        <taxon>Actiniaria</taxon>
        <taxon>Actiniidae</taxon>
        <taxon>Actinia</taxon>
    </lineage>
</organism>
<dbReference type="Gene3D" id="4.10.280.10">
    <property type="entry name" value="Helix-loop-helix DNA-binding domain"/>
    <property type="match status" value="1"/>
</dbReference>
<feature type="compositionally biased region" description="Basic and acidic residues" evidence="1">
    <location>
        <begin position="41"/>
        <end position="51"/>
    </location>
</feature>
<dbReference type="Proteomes" id="UP000515163">
    <property type="component" value="Unplaced"/>
</dbReference>
<reference evidence="4" key="1">
    <citation type="submission" date="2025-08" db="UniProtKB">
        <authorList>
            <consortium name="RefSeq"/>
        </authorList>
    </citation>
    <scope>IDENTIFICATION</scope>
    <source>
        <tissue evidence="4">Tentacle</tissue>
    </source>
</reference>
<dbReference type="OrthoDB" id="10048995at2759"/>
<dbReference type="GO" id="GO:0000981">
    <property type="term" value="F:DNA-binding transcription factor activity, RNA polymerase II-specific"/>
    <property type="evidence" value="ECO:0007669"/>
    <property type="project" value="TreeGrafter"/>
</dbReference>
<dbReference type="SUPFAM" id="SSF47459">
    <property type="entry name" value="HLH, helix-loop-helix DNA-binding domain"/>
    <property type="match status" value="1"/>
</dbReference>
<evidence type="ECO:0000259" key="2">
    <source>
        <dbReference type="PROSITE" id="PS50888"/>
    </source>
</evidence>
<gene>
    <name evidence="4" type="primary">LOC116296904</name>
</gene>
<dbReference type="RefSeq" id="XP_031560876.1">
    <property type="nucleotide sequence ID" value="XM_031705016.1"/>
</dbReference>
<dbReference type="PROSITE" id="PS50888">
    <property type="entry name" value="BHLH"/>
    <property type="match status" value="1"/>
</dbReference>
<dbReference type="AlphaFoldDB" id="A0A6P8I024"/>
<dbReference type="PANTHER" id="PTHR23349:SF106">
    <property type="entry name" value="BHLH DOMAIN-CONTAINING PROTEIN"/>
    <property type="match status" value="1"/>
</dbReference>
<proteinExistence type="predicted"/>
<dbReference type="GeneID" id="116296904"/>
<dbReference type="GO" id="GO:0032502">
    <property type="term" value="P:developmental process"/>
    <property type="evidence" value="ECO:0007669"/>
    <property type="project" value="TreeGrafter"/>
</dbReference>
<dbReference type="KEGG" id="aten:116296904"/>
<protein>
    <submittedName>
        <fullName evidence="4">Pancreas transcription factor 1 subunit alpha-like</fullName>
    </submittedName>
</protein>
<name>A0A6P8I024_ACTTE</name>
<keyword evidence="3" id="KW-1185">Reference proteome</keyword>
<feature type="compositionally biased region" description="Basic and acidic residues" evidence="1">
    <location>
        <begin position="1"/>
        <end position="24"/>
    </location>
</feature>
<dbReference type="InterPro" id="IPR050283">
    <property type="entry name" value="E-box_TF_Regulators"/>
</dbReference>
<dbReference type="InterPro" id="IPR011598">
    <property type="entry name" value="bHLH_dom"/>
</dbReference>
<evidence type="ECO:0000256" key="1">
    <source>
        <dbReference type="SAM" id="MobiDB-lite"/>
    </source>
</evidence>
<feature type="domain" description="BHLH" evidence="2">
    <location>
        <begin position="42"/>
        <end position="96"/>
    </location>
</feature>
<dbReference type="GO" id="GO:0046983">
    <property type="term" value="F:protein dimerization activity"/>
    <property type="evidence" value="ECO:0007669"/>
    <property type="project" value="InterPro"/>
</dbReference>
<dbReference type="InParanoid" id="A0A6P8I024"/>
<dbReference type="InterPro" id="IPR036638">
    <property type="entry name" value="HLH_DNA-bd_sf"/>
</dbReference>
<evidence type="ECO:0000313" key="4">
    <source>
        <dbReference type="RefSeq" id="XP_031560876.1"/>
    </source>
</evidence>
<dbReference type="GO" id="GO:0000977">
    <property type="term" value="F:RNA polymerase II transcription regulatory region sequence-specific DNA binding"/>
    <property type="evidence" value="ECO:0007669"/>
    <property type="project" value="TreeGrafter"/>
</dbReference>
<feature type="compositionally biased region" description="Basic residues" evidence="1">
    <location>
        <begin position="25"/>
        <end position="36"/>
    </location>
</feature>
<dbReference type="Pfam" id="PF00010">
    <property type="entry name" value="HLH"/>
    <property type="match status" value="1"/>
</dbReference>
<feature type="region of interest" description="Disordered" evidence="1">
    <location>
        <begin position="1"/>
        <end position="51"/>
    </location>
</feature>
<dbReference type="SMART" id="SM00353">
    <property type="entry name" value="HLH"/>
    <property type="match status" value="1"/>
</dbReference>
<dbReference type="PANTHER" id="PTHR23349">
    <property type="entry name" value="BASIC HELIX-LOOP-HELIX TRANSCRIPTION FACTOR, TWIST"/>
    <property type="match status" value="1"/>
</dbReference>